<dbReference type="AlphaFoldDB" id="A0ABD0QGI1"/>
<protein>
    <submittedName>
        <fullName evidence="2">Uncharacterized protein</fullName>
    </submittedName>
</protein>
<gene>
    <name evidence="2" type="ORF">M9458_020877</name>
</gene>
<feature type="region of interest" description="Disordered" evidence="1">
    <location>
        <begin position="16"/>
        <end position="74"/>
    </location>
</feature>
<accession>A0ABD0QGI1</accession>
<feature type="compositionally biased region" description="Acidic residues" evidence="1">
    <location>
        <begin position="55"/>
        <end position="65"/>
    </location>
</feature>
<sequence>VQVTADIHKSLDSFAERRQASTLWGVDSNSNKSVHSTKHAASSPMESIDEGIVKDDDDDDDDEEHEEKIGDSSM</sequence>
<feature type="non-terminal residue" evidence="2">
    <location>
        <position position="1"/>
    </location>
</feature>
<dbReference type="EMBL" id="JAMKFB020000009">
    <property type="protein sequence ID" value="KAL0185180.1"/>
    <property type="molecule type" value="Genomic_DNA"/>
</dbReference>
<evidence type="ECO:0000313" key="2">
    <source>
        <dbReference type="EMBL" id="KAL0185180.1"/>
    </source>
</evidence>
<organism evidence="2 3">
    <name type="scientific">Cirrhinus mrigala</name>
    <name type="common">Mrigala</name>
    <dbReference type="NCBI Taxonomy" id="683832"/>
    <lineage>
        <taxon>Eukaryota</taxon>
        <taxon>Metazoa</taxon>
        <taxon>Chordata</taxon>
        <taxon>Craniata</taxon>
        <taxon>Vertebrata</taxon>
        <taxon>Euteleostomi</taxon>
        <taxon>Actinopterygii</taxon>
        <taxon>Neopterygii</taxon>
        <taxon>Teleostei</taxon>
        <taxon>Ostariophysi</taxon>
        <taxon>Cypriniformes</taxon>
        <taxon>Cyprinidae</taxon>
        <taxon>Labeoninae</taxon>
        <taxon>Labeonini</taxon>
        <taxon>Cirrhinus</taxon>
    </lineage>
</organism>
<keyword evidence="3" id="KW-1185">Reference proteome</keyword>
<dbReference type="Proteomes" id="UP001529510">
    <property type="component" value="Unassembled WGS sequence"/>
</dbReference>
<evidence type="ECO:0000313" key="3">
    <source>
        <dbReference type="Proteomes" id="UP001529510"/>
    </source>
</evidence>
<reference evidence="2 3" key="1">
    <citation type="submission" date="2024-05" db="EMBL/GenBank/DDBJ databases">
        <title>Genome sequencing and assembly of Indian major carp, Cirrhinus mrigala (Hamilton, 1822).</title>
        <authorList>
            <person name="Mohindra V."/>
            <person name="Chowdhury L.M."/>
            <person name="Lal K."/>
            <person name="Jena J.K."/>
        </authorList>
    </citation>
    <scope>NUCLEOTIDE SEQUENCE [LARGE SCALE GENOMIC DNA]</scope>
    <source>
        <strain evidence="2">CM1030</strain>
        <tissue evidence="2">Blood</tissue>
    </source>
</reference>
<proteinExistence type="predicted"/>
<comment type="caution">
    <text evidence="2">The sequence shown here is derived from an EMBL/GenBank/DDBJ whole genome shotgun (WGS) entry which is preliminary data.</text>
</comment>
<name>A0ABD0QGI1_CIRMR</name>
<evidence type="ECO:0000256" key="1">
    <source>
        <dbReference type="SAM" id="MobiDB-lite"/>
    </source>
</evidence>